<protein>
    <submittedName>
        <fullName evidence="2">Uncharacterized protein</fullName>
    </submittedName>
</protein>
<gene>
    <name evidence="2" type="ORF">SORBI_3001G382266</name>
</gene>
<evidence type="ECO:0000256" key="1">
    <source>
        <dbReference type="SAM" id="Phobius"/>
    </source>
</evidence>
<proteinExistence type="predicted"/>
<sequence>MKVMKYSKWCPECRMSYLRQKDAISYIVVTLSTFAINVIMRSMDNEHFRCSCVLVP</sequence>
<reference evidence="3" key="2">
    <citation type="journal article" date="2018" name="Plant J.">
        <title>The Sorghum bicolor reference genome: improved assembly, gene annotations, a transcriptome atlas, and signatures of genome organization.</title>
        <authorList>
            <person name="McCormick R.F."/>
            <person name="Truong S.K."/>
            <person name="Sreedasyam A."/>
            <person name="Jenkins J."/>
            <person name="Shu S."/>
            <person name="Sims D."/>
            <person name="Kennedy M."/>
            <person name="Amirebrahimi M."/>
            <person name="Weers B.D."/>
            <person name="McKinley B."/>
            <person name="Mattison A."/>
            <person name="Morishige D.T."/>
            <person name="Grimwood J."/>
            <person name="Schmutz J."/>
            <person name="Mullet J.E."/>
        </authorList>
    </citation>
    <scope>NUCLEOTIDE SEQUENCE [LARGE SCALE GENOMIC DNA]</scope>
    <source>
        <strain evidence="3">cv. BTx623</strain>
    </source>
</reference>
<dbReference type="AlphaFoldDB" id="A0A1Z5S9Q6"/>
<dbReference type="Gramene" id="OQU92651">
    <property type="protein sequence ID" value="OQU92651"/>
    <property type="gene ID" value="SORBI_3001G382266"/>
</dbReference>
<evidence type="ECO:0000313" key="2">
    <source>
        <dbReference type="EMBL" id="OQU92651.1"/>
    </source>
</evidence>
<organism evidence="2 3">
    <name type="scientific">Sorghum bicolor</name>
    <name type="common">Sorghum</name>
    <name type="synonym">Sorghum vulgare</name>
    <dbReference type="NCBI Taxonomy" id="4558"/>
    <lineage>
        <taxon>Eukaryota</taxon>
        <taxon>Viridiplantae</taxon>
        <taxon>Streptophyta</taxon>
        <taxon>Embryophyta</taxon>
        <taxon>Tracheophyta</taxon>
        <taxon>Spermatophyta</taxon>
        <taxon>Magnoliopsida</taxon>
        <taxon>Liliopsida</taxon>
        <taxon>Poales</taxon>
        <taxon>Poaceae</taxon>
        <taxon>PACMAD clade</taxon>
        <taxon>Panicoideae</taxon>
        <taxon>Andropogonodae</taxon>
        <taxon>Andropogoneae</taxon>
        <taxon>Sorghinae</taxon>
        <taxon>Sorghum</taxon>
    </lineage>
</organism>
<dbReference type="Proteomes" id="UP000000768">
    <property type="component" value="Chromosome 1"/>
</dbReference>
<keyword evidence="1" id="KW-0472">Membrane</keyword>
<dbReference type="EMBL" id="CM000760">
    <property type="protein sequence ID" value="OQU92651.1"/>
    <property type="molecule type" value="Genomic_DNA"/>
</dbReference>
<keyword evidence="3" id="KW-1185">Reference proteome</keyword>
<keyword evidence="1" id="KW-0812">Transmembrane</keyword>
<feature type="transmembrane region" description="Helical" evidence="1">
    <location>
        <begin position="23"/>
        <end position="40"/>
    </location>
</feature>
<keyword evidence="1" id="KW-1133">Transmembrane helix</keyword>
<accession>A0A1Z5S9Q6</accession>
<reference evidence="2 3" key="1">
    <citation type="journal article" date="2009" name="Nature">
        <title>The Sorghum bicolor genome and the diversification of grasses.</title>
        <authorList>
            <person name="Paterson A.H."/>
            <person name="Bowers J.E."/>
            <person name="Bruggmann R."/>
            <person name="Dubchak I."/>
            <person name="Grimwood J."/>
            <person name="Gundlach H."/>
            <person name="Haberer G."/>
            <person name="Hellsten U."/>
            <person name="Mitros T."/>
            <person name="Poliakov A."/>
            <person name="Schmutz J."/>
            <person name="Spannagl M."/>
            <person name="Tang H."/>
            <person name="Wang X."/>
            <person name="Wicker T."/>
            <person name="Bharti A.K."/>
            <person name="Chapman J."/>
            <person name="Feltus F.A."/>
            <person name="Gowik U."/>
            <person name="Grigoriev I.V."/>
            <person name="Lyons E."/>
            <person name="Maher C.A."/>
            <person name="Martis M."/>
            <person name="Narechania A."/>
            <person name="Otillar R.P."/>
            <person name="Penning B.W."/>
            <person name="Salamov A.A."/>
            <person name="Wang Y."/>
            <person name="Zhang L."/>
            <person name="Carpita N.C."/>
            <person name="Freeling M."/>
            <person name="Gingle A.R."/>
            <person name="Hash C.T."/>
            <person name="Keller B."/>
            <person name="Klein P."/>
            <person name="Kresovich S."/>
            <person name="McCann M.C."/>
            <person name="Ming R."/>
            <person name="Peterson D.G."/>
            <person name="Mehboob-ur-Rahman"/>
            <person name="Ware D."/>
            <person name="Westhoff P."/>
            <person name="Mayer K.F."/>
            <person name="Messing J."/>
            <person name="Rokhsar D.S."/>
        </authorList>
    </citation>
    <scope>NUCLEOTIDE SEQUENCE [LARGE SCALE GENOMIC DNA]</scope>
    <source>
        <strain evidence="3">cv. BTx623</strain>
    </source>
</reference>
<evidence type="ECO:0000313" key="3">
    <source>
        <dbReference type="Proteomes" id="UP000000768"/>
    </source>
</evidence>
<name>A0A1Z5S9Q6_SORBI</name>
<dbReference type="InParanoid" id="A0A1Z5S9Q6"/>